<name>A0A0M2NGF3_9FIRM</name>
<dbReference type="AlphaFoldDB" id="A0A0M2NGF3"/>
<evidence type="ECO:0000313" key="2">
    <source>
        <dbReference type="Proteomes" id="UP000034076"/>
    </source>
</evidence>
<dbReference type="EMBL" id="LAYJ01000134">
    <property type="protein sequence ID" value="KKI49365.1"/>
    <property type="molecule type" value="Genomic_DNA"/>
</dbReference>
<dbReference type="STRING" id="270498.CHK_3217"/>
<evidence type="ECO:0000313" key="1">
    <source>
        <dbReference type="EMBL" id="KKI49365.1"/>
    </source>
</evidence>
<accession>A0A0M2NGF3</accession>
<proteinExistence type="predicted"/>
<organism evidence="1 2">
    <name type="scientific">Christensenella hongkongensis</name>
    <dbReference type="NCBI Taxonomy" id="270498"/>
    <lineage>
        <taxon>Bacteria</taxon>
        <taxon>Bacillati</taxon>
        <taxon>Bacillota</taxon>
        <taxon>Clostridia</taxon>
        <taxon>Christensenellales</taxon>
        <taxon>Christensenellaceae</taxon>
        <taxon>Christensenella</taxon>
    </lineage>
</organism>
<reference evidence="1 2" key="1">
    <citation type="submission" date="2015-04" db="EMBL/GenBank/DDBJ databases">
        <title>Draft genome sequence of bacteremic isolate Catabacter hongkongensis type strain HKU16T.</title>
        <authorList>
            <person name="Lau S.K."/>
            <person name="Teng J.L."/>
            <person name="Huang Y."/>
            <person name="Curreem S.O."/>
            <person name="Tsui S.K."/>
            <person name="Woo P.C."/>
        </authorList>
    </citation>
    <scope>NUCLEOTIDE SEQUENCE [LARGE SCALE GENOMIC DNA]</scope>
    <source>
        <strain evidence="1 2">HKU16</strain>
    </source>
</reference>
<sequence>MIVTFALRQKIKQIIYDFSYPDSVRILPLHCFMLQCSFIYNQ</sequence>
<dbReference type="Proteomes" id="UP000034076">
    <property type="component" value="Unassembled WGS sequence"/>
</dbReference>
<protein>
    <submittedName>
        <fullName evidence="1">Uncharacterized protein</fullName>
    </submittedName>
</protein>
<comment type="caution">
    <text evidence="1">The sequence shown here is derived from an EMBL/GenBank/DDBJ whole genome shotgun (WGS) entry which is preliminary data.</text>
</comment>
<gene>
    <name evidence="1" type="ORF">CHK_3217</name>
</gene>
<keyword evidence="2" id="KW-1185">Reference proteome</keyword>